<dbReference type="GO" id="GO:0003677">
    <property type="term" value="F:DNA binding"/>
    <property type="evidence" value="ECO:0007669"/>
    <property type="project" value="UniProtKB-KW"/>
</dbReference>
<evidence type="ECO:0000256" key="1">
    <source>
        <dbReference type="ARBA" id="ARBA00023015"/>
    </source>
</evidence>
<proteinExistence type="predicted"/>
<dbReference type="PROSITE" id="PS50987">
    <property type="entry name" value="HTH_ARSR_2"/>
    <property type="match status" value="1"/>
</dbReference>
<protein>
    <submittedName>
        <fullName evidence="5">Transcriptional regulator</fullName>
    </submittedName>
</protein>
<dbReference type="InterPro" id="IPR051081">
    <property type="entry name" value="HTH_MetalResp_TranReg"/>
</dbReference>
<dbReference type="NCBIfam" id="NF033788">
    <property type="entry name" value="HTH_metalloreg"/>
    <property type="match status" value="1"/>
</dbReference>
<dbReference type="InterPro" id="IPR001845">
    <property type="entry name" value="HTH_ArsR_DNA-bd_dom"/>
</dbReference>
<dbReference type="SMART" id="SM00418">
    <property type="entry name" value="HTH_ARSR"/>
    <property type="match status" value="1"/>
</dbReference>
<dbReference type="InterPro" id="IPR036390">
    <property type="entry name" value="WH_DNA-bd_sf"/>
</dbReference>
<keyword evidence="1" id="KW-0805">Transcription regulation</keyword>
<keyword evidence="3" id="KW-0804">Transcription</keyword>
<dbReference type="SUPFAM" id="SSF46785">
    <property type="entry name" value="Winged helix' DNA-binding domain"/>
    <property type="match status" value="1"/>
</dbReference>
<dbReference type="KEGG" id="lhw:BSQ49_10370"/>
<dbReference type="Gene3D" id="1.10.10.10">
    <property type="entry name" value="Winged helix-like DNA-binding domain superfamily/Winged helix DNA-binding domain"/>
    <property type="match status" value="1"/>
</dbReference>
<organism evidence="5 6">
    <name type="scientific">Liquorilactobacillus hordei</name>
    <dbReference type="NCBI Taxonomy" id="468911"/>
    <lineage>
        <taxon>Bacteria</taxon>
        <taxon>Bacillati</taxon>
        <taxon>Bacillota</taxon>
        <taxon>Bacilli</taxon>
        <taxon>Lactobacillales</taxon>
        <taxon>Lactobacillaceae</taxon>
        <taxon>Liquorilactobacillus</taxon>
    </lineage>
</organism>
<dbReference type="InterPro" id="IPR045981">
    <property type="entry name" value="DUF5937"/>
</dbReference>
<dbReference type="InterPro" id="IPR036388">
    <property type="entry name" value="WH-like_DNA-bd_sf"/>
</dbReference>
<dbReference type="EMBL" id="CP018176">
    <property type="protein sequence ID" value="AUJ30549.1"/>
    <property type="molecule type" value="Genomic_DNA"/>
</dbReference>
<reference evidence="5 6" key="1">
    <citation type="submission" date="2016-11" db="EMBL/GenBank/DDBJ databases">
        <title>Interaction between Lactobacillus species and yeast in water kefir.</title>
        <authorList>
            <person name="Behr J."/>
            <person name="Xu D."/>
            <person name="Vogel R.F."/>
        </authorList>
    </citation>
    <scope>NUCLEOTIDE SEQUENCE [LARGE SCALE GENOMIC DNA]</scope>
    <source>
        <strain evidence="5 6">TMW 1.1822</strain>
    </source>
</reference>
<accession>A0A3Q8CA85</accession>
<evidence type="ECO:0000313" key="6">
    <source>
        <dbReference type="Proteomes" id="UP000314960"/>
    </source>
</evidence>
<dbReference type="PANTHER" id="PTHR33154">
    <property type="entry name" value="TRANSCRIPTIONAL REGULATOR, ARSR FAMILY"/>
    <property type="match status" value="1"/>
</dbReference>
<sequence length="369" mass="43248">MSIEIKFSPYALQNNETLIQRIQFVYSPLNELFRSLHVLLNPRHHGMNIDWALTTKQQLSNKFLNDLQYFSLFYELGVPPILLNNFENLSSNLDTEIKELEKYLFSIDPQVILNSLEKIANDRESQFIPTLAKSLEWQDYTPTFSTNLLDDLAHEPQKVYQHLLIFIKDYRQQIFDYTWQEKNLDHFLLNEIKQQSIYLKQSGFVNLIDHLQIDRMYWQQKQLVIIKPFNQSIQLNNEDTILLVPSYFVWPHLFVDQFKYGIVLCYDALNKIQAKISPQHLANILNALGDSIRLKIIKYLAEQPCTTQALGQILTMSDSTVSHHLKLLKEAGLVTTHKKGKFVLYSPTNVISDLIPEFYNFLDEKNFNG</sequence>
<dbReference type="GO" id="GO:0003700">
    <property type="term" value="F:DNA-binding transcription factor activity"/>
    <property type="evidence" value="ECO:0007669"/>
    <property type="project" value="InterPro"/>
</dbReference>
<evidence type="ECO:0000256" key="3">
    <source>
        <dbReference type="ARBA" id="ARBA00023163"/>
    </source>
</evidence>
<evidence type="ECO:0000259" key="4">
    <source>
        <dbReference type="PROSITE" id="PS50987"/>
    </source>
</evidence>
<dbReference type="InterPro" id="IPR011991">
    <property type="entry name" value="ArsR-like_HTH"/>
</dbReference>
<dbReference type="PANTHER" id="PTHR33154:SF33">
    <property type="entry name" value="TRANSCRIPTIONAL REPRESSOR SDPR"/>
    <property type="match status" value="1"/>
</dbReference>
<evidence type="ECO:0000256" key="2">
    <source>
        <dbReference type="ARBA" id="ARBA00023125"/>
    </source>
</evidence>
<dbReference type="Pfam" id="PF01022">
    <property type="entry name" value="HTH_5"/>
    <property type="match status" value="1"/>
</dbReference>
<dbReference type="RefSeq" id="WP_141054936.1">
    <property type="nucleotide sequence ID" value="NZ_CP018176.1"/>
</dbReference>
<dbReference type="PRINTS" id="PR00778">
    <property type="entry name" value="HTHARSR"/>
</dbReference>
<keyword evidence="2" id="KW-0238">DNA-binding</keyword>
<gene>
    <name evidence="5" type="ORF">BSQ49_10370</name>
</gene>
<dbReference type="AlphaFoldDB" id="A0A3Q8CA85"/>
<evidence type="ECO:0000313" key="5">
    <source>
        <dbReference type="EMBL" id="AUJ30549.1"/>
    </source>
</evidence>
<name>A0A3Q8CA85_9LACO</name>
<dbReference type="Pfam" id="PF19361">
    <property type="entry name" value="DUF5937"/>
    <property type="match status" value="1"/>
</dbReference>
<dbReference type="Proteomes" id="UP000314960">
    <property type="component" value="Chromosome"/>
</dbReference>
<feature type="domain" description="HTH arsR-type" evidence="4">
    <location>
        <begin position="273"/>
        <end position="366"/>
    </location>
</feature>
<dbReference type="CDD" id="cd00090">
    <property type="entry name" value="HTH_ARSR"/>
    <property type="match status" value="1"/>
</dbReference>